<reference evidence="1 2" key="1">
    <citation type="submission" date="2023-07" db="EMBL/GenBank/DDBJ databases">
        <title>Genomic Encyclopedia of Type Strains, Phase IV (KMG-IV): sequencing the most valuable type-strain genomes for metagenomic binning, comparative biology and taxonomic classification.</title>
        <authorList>
            <person name="Goeker M."/>
        </authorList>
    </citation>
    <scope>NUCLEOTIDE SEQUENCE [LARGE SCALE GENOMIC DNA]</scope>
    <source>
        <strain evidence="1 2">DSM 102814</strain>
    </source>
</reference>
<protein>
    <recommendedName>
        <fullName evidence="3">Transposase</fullName>
    </recommendedName>
</protein>
<dbReference type="RefSeq" id="WP_309727571.1">
    <property type="nucleotide sequence ID" value="NZ_JAVDQA010000002.1"/>
</dbReference>
<dbReference type="EMBL" id="JAVDQA010000002">
    <property type="protein sequence ID" value="MDR6300676.1"/>
    <property type="molecule type" value="Genomic_DNA"/>
</dbReference>
<evidence type="ECO:0008006" key="3">
    <source>
        <dbReference type="Google" id="ProtNLM"/>
    </source>
</evidence>
<sequence>MKKNTIKLTRKIQVLIDLPTAEERKEAIGKLYDWQDRAYRTANIMLAHLYVQDMMKEFFYLSEGIKYKLVDEQKEPDGILQTSRMNTIYQVTSKRFKGKMPTNIISCLKASLYSNFKKNRDAYWGGECSLMNFKRDMPFPFTTEGMSKLVYDNEKKAFCFRLFKIPLKTYLGRDHSDKWKLLKRVTQGELKLCTSHLQLKNGKTFWLAVFELEKEKHALKPGVVAEVSLSLEYPLVVKVGTKRFPIGTKEEFLHRRLAIQAARKRAQVGVTYAKSGKGRKRKLKALDTYHQMERNYIKNRLHVYSRRLIDFCVQQQAGTLMLMNQEDKIGIAKKEEFVFRNWSYYELITNIKYKANKAGIEVIVG</sequence>
<organism evidence="1 2">
    <name type="scientific">Mesonia maritima</name>
    <dbReference type="NCBI Taxonomy" id="1793873"/>
    <lineage>
        <taxon>Bacteria</taxon>
        <taxon>Pseudomonadati</taxon>
        <taxon>Bacteroidota</taxon>
        <taxon>Flavobacteriia</taxon>
        <taxon>Flavobacteriales</taxon>
        <taxon>Flavobacteriaceae</taxon>
        <taxon>Mesonia</taxon>
    </lineage>
</organism>
<gene>
    <name evidence="1" type="ORF">GGR31_001307</name>
</gene>
<evidence type="ECO:0000313" key="2">
    <source>
        <dbReference type="Proteomes" id="UP001257659"/>
    </source>
</evidence>
<keyword evidence="2" id="KW-1185">Reference proteome</keyword>
<name>A0ABU1K4Z4_9FLAO</name>
<evidence type="ECO:0000313" key="1">
    <source>
        <dbReference type="EMBL" id="MDR6300676.1"/>
    </source>
</evidence>
<comment type="caution">
    <text evidence="1">The sequence shown here is derived from an EMBL/GenBank/DDBJ whole genome shotgun (WGS) entry which is preliminary data.</text>
</comment>
<dbReference type="Proteomes" id="UP001257659">
    <property type="component" value="Unassembled WGS sequence"/>
</dbReference>
<proteinExistence type="predicted"/>
<accession>A0ABU1K4Z4</accession>